<sequence>MQTRARAQEAHGSSSWRGLVGGPHLNGPYLMTAFAFQDRVYCNKLGLEWLLQIGKKSSLSLLQPLAGGGAPDDKYLEIQLGTRSSRVLNRESNRRQACFSSHNPFESSDDDWSGRDILNSEPISFNLLKSVSNIDHFLLDATSKTATNSYNQTHNSLN</sequence>
<dbReference type="AlphaFoldDB" id="A0A0K8RH83"/>
<protein>
    <submittedName>
        <fullName evidence="1">Putative secreted protein</fullName>
    </submittedName>
</protein>
<dbReference type="EMBL" id="GADI01003318">
    <property type="protein sequence ID" value="JAA70490.1"/>
    <property type="molecule type" value="mRNA"/>
</dbReference>
<organism evidence="1">
    <name type="scientific">Ixodes ricinus</name>
    <name type="common">Common tick</name>
    <name type="synonym">Acarus ricinus</name>
    <dbReference type="NCBI Taxonomy" id="34613"/>
    <lineage>
        <taxon>Eukaryota</taxon>
        <taxon>Metazoa</taxon>
        <taxon>Ecdysozoa</taxon>
        <taxon>Arthropoda</taxon>
        <taxon>Chelicerata</taxon>
        <taxon>Arachnida</taxon>
        <taxon>Acari</taxon>
        <taxon>Parasitiformes</taxon>
        <taxon>Ixodida</taxon>
        <taxon>Ixodoidea</taxon>
        <taxon>Ixodidae</taxon>
        <taxon>Ixodinae</taxon>
        <taxon>Ixodes</taxon>
    </lineage>
</organism>
<reference evidence="1" key="1">
    <citation type="submission" date="2012-12" db="EMBL/GenBank/DDBJ databases">
        <title>Identification and characterization of a phenylalanine ammonia-lyase gene family in Isatis indigotica Fort.</title>
        <authorList>
            <person name="Liu Q."/>
            <person name="Chen J."/>
            <person name="Zhou X."/>
            <person name="Di P."/>
            <person name="Xiao Y."/>
            <person name="Xuan H."/>
            <person name="Zhang L."/>
            <person name="Chen W."/>
        </authorList>
    </citation>
    <scope>NUCLEOTIDE SEQUENCE</scope>
    <source>
        <tissue evidence="1">Salivary gland</tissue>
    </source>
</reference>
<evidence type="ECO:0000313" key="1">
    <source>
        <dbReference type="EMBL" id="JAA70490.1"/>
    </source>
</evidence>
<accession>A0A0K8RH83</accession>
<name>A0A0K8RH83_IXORI</name>
<proteinExistence type="evidence at transcript level"/>